<dbReference type="VEuPathDB" id="TriTrypDB:Tc_MARK_9"/>
<dbReference type="VEuPathDB" id="TriTrypDB:C4B63_35g168"/>
<dbReference type="PROSITE" id="PS51751">
    <property type="entry name" value="EXPERA"/>
    <property type="match status" value="1"/>
</dbReference>
<evidence type="ECO:0000256" key="12">
    <source>
        <dbReference type="ARBA" id="ARBA00023235"/>
    </source>
</evidence>
<feature type="transmembrane region" description="Helical" evidence="15">
    <location>
        <begin position="66"/>
        <end position="84"/>
    </location>
</feature>
<dbReference type="GO" id="GO:0005783">
    <property type="term" value="C:endoplasmic reticulum"/>
    <property type="evidence" value="ECO:0007669"/>
    <property type="project" value="TreeGrafter"/>
</dbReference>
<evidence type="ECO:0000256" key="9">
    <source>
        <dbReference type="ARBA" id="ARBA00023136"/>
    </source>
</evidence>
<dbReference type="PANTHER" id="PTHR14207:SF0">
    <property type="entry name" value="3-BETA-HYDROXYSTEROID-DELTA(8),DELTA(7)-ISOMERASE"/>
    <property type="match status" value="1"/>
</dbReference>
<feature type="transmembrane region" description="Helical" evidence="15">
    <location>
        <begin position="105"/>
        <end position="130"/>
    </location>
</feature>
<evidence type="ECO:0000259" key="16">
    <source>
        <dbReference type="PROSITE" id="PS51751"/>
    </source>
</evidence>
<keyword evidence="10" id="KW-1207">Sterol metabolism</keyword>
<dbReference type="VEuPathDB" id="TriTrypDB:TcCL_NonESM12244"/>
<feature type="transmembrane region" description="Helical" evidence="15">
    <location>
        <begin position="225"/>
        <end position="247"/>
    </location>
</feature>
<dbReference type="VEuPathDB" id="TriTrypDB:ECC02_010059"/>
<dbReference type="InterPro" id="IPR007905">
    <property type="entry name" value="EBP"/>
</dbReference>
<dbReference type="VEuPathDB" id="TriTrypDB:TCSYLVIO_001193"/>
<dbReference type="VEuPathDB" id="TriTrypDB:BCY84_04929"/>
<dbReference type="VEuPathDB" id="TriTrypDB:TcBrA4_0007280"/>
<name>A0A2V2V930_TRYCR</name>
<evidence type="ECO:0000256" key="4">
    <source>
        <dbReference type="ARBA" id="ARBA00022692"/>
    </source>
</evidence>
<evidence type="ECO:0000256" key="13">
    <source>
        <dbReference type="PROSITE-ProRule" id="PRU01087"/>
    </source>
</evidence>
<evidence type="ECO:0000256" key="5">
    <source>
        <dbReference type="ARBA" id="ARBA00022955"/>
    </source>
</evidence>
<keyword evidence="4 13" id="KW-0812">Transmembrane</keyword>
<keyword evidence="11" id="KW-0753">Steroid metabolism</keyword>
<evidence type="ECO:0000313" key="17">
    <source>
        <dbReference type="EMBL" id="PWU92784.1"/>
    </source>
</evidence>
<organism evidence="17 18">
    <name type="scientific">Trypanosoma cruzi</name>
    <dbReference type="NCBI Taxonomy" id="5693"/>
    <lineage>
        <taxon>Eukaryota</taxon>
        <taxon>Discoba</taxon>
        <taxon>Euglenozoa</taxon>
        <taxon>Kinetoplastea</taxon>
        <taxon>Metakinetoplastina</taxon>
        <taxon>Trypanosomatida</taxon>
        <taxon>Trypanosomatidae</taxon>
        <taxon>Trypanosoma</taxon>
        <taxon>Schizotrypanum</taxon>
    </lineage>
</organism>
<dbReference type="AlphaFoldDB" id="A0A2V2V930"/>
<feature type="transmembrane region" description="Helical" evidence="15">
    <location>
        <begin position="150"/>
        <end position="171"/>
    </location>
</feature>
<evidence type="ECO:0000256" key="14">
    <source>
        <dbReference type="SAM" id="MobiDB-lite"/>
    </source>
</evidence>
<dbReference type="Pfam" id="PF05241">
    <property type="entry name" value="EBP"/>
    <property type="match status" value="1"/>
</dbReference>
<evidence type="ECO:0000256" key="10">
    <source>
        <dbReference type="ARBA" id="ARBA00023166"/>
    </source>
</evidence>
<feature type="domain" description="EXPERA" evidence="16">
    <location>
        <begin position="97"/>
        <end position="246"/>
    </location>
</feature>
<feature type="transmembrane region" description="Helical" evidence="15">
    <location>
        <begin position="183"/>
        <end position="205"/>
    </location>
</feature>
<accession>A0A2V2V930</accession>
<dbReference type="GO" id="GO:0047750">
    <property type="term" value="F:cholestenol delta-isomerase activity"/>
    <property type="evidence" value="ECO:0007669"/>
    <property type="project" value="InterPro"/>
</dbReference>
<dbReference type="Proteomes" id="UP000246121">
    <property type="component" value="Unassembled WGS sequence"/>
</dbReference>
<dbReference type="VEuPathDB" id="TriTrypDB:TcCLB.509253.30"/>
<evidence type="ECO:0000256" key="11">
    <source>
        <dbReference type="ARBA" id="ARBA00023221"/>
    </source>
</evidence>
<evidence type="ECO:0000256" key="7">
    <source>
        <dbReference type="ARBA" id="ARBA00023011"/>
    </source>
</evidence>
<dbReference type="PANTHER" id="PTHR14207">
    <property type="entry name" value="STEROL ISOMERASE"/>
    <property type="match status" value="1"/>
</dbReference>
<keyword evidence="3" id="KW-0444">Lipid biosynthesis</keyword>
<dbReference type="GO" id="GO:0004769">
    <property type="term" value="F:steroid Delta-isomerase activity"/>
    <property type="evidence" value="ECO:0007669"/>
    <property type="project" value="TreeGrafter"/>
</dbReference>
<feature type="region of interest" description="Disordered" evidence="14">
    <location>
        <begin position="265"/>
        <end position="290"/>
    </location>
</feature>
<dbReference type="EMBL" id="PRFA01000035">
    <property type="protein sequence ID" value="PWU92784.1"/>
    <property type="molecule type" value="Genomic_DNA"/>
</dbReference>
<comment type="similarity">
    <text evidence="2">Belongs to the EBP family.</text>
</comment>
<proteinExistence type="inferred from homology"/>
<dbReference type="GO" id="GO:0016020">
    <property type="term" value="C:membrane"/>
    <property type="evidence" value="ECO:0007669"/>
    <property type="project" value="UniProtKB-SubCell"/>
</dbReference>
<dbReference type="InterPro" id="IPR033118">
    <property type="entry name" value="EXPERA"/>
</dbReference>
<comment type="subcellular location">
    <subcellularLocation>
        <location evidence="1">Membrane</location>
        <topology evidence="1">Multi-pass membrane protein</topology>
    </subcellularLocation>
</comment>
<dbReference type="VEuPathDB" id="TriTrypDB:TcYC6_0054420"/>
<evidence type="ECO:0000313" key="18">
    <source>
        <dbReference type="Proteomes" id="UP000246121"/>
    </source>
</evidence>
<evidence type="ECO:0000256" key="3">
    <source>
        <dbReference type="ARBA" id="ARBA00022516"/>
    </source>
</evidence>
<dbReference type="GO" id="GO:0016126">
    <property type="term" value="P:sterol biosynthetic process"/>
    <property type="evidence" value="ECO:0007669"/>
    <property type="project" value="UniProtKB-KW"/>
</dbReference>
<dbReference type="VEuPathDB" id="TriTrypDB:C3747_106g6"/>
<dbReference type="VEuPathDB" id="TriTrypDB:TcG_08465"/>
<feature type="transmembrane region" description="Helical" evidence="15">
    <location>
        <begin position="24"/>
        <end position="46"/>
    </location>
</feature>
<reference evidence="17 18" key="1">
    <citation type="journal article" date="2018" name="Microb. Genom.">
        <title>Expanding an expanded genome: long-read sequencing of Trypanosoma cruzi.</title>
        <authorList>
            <person name="Berna L."/>
            <person name="Rodriguez M."/>
            <person name="Chiribao M.L."/>
            <person name="Parodi-Talice A."/>
            <person name="Pita S."/>
            <person name="Rijo G."/>
            <person name="Alvarez-Valin F."/>
            <person name="Robello C."/>
        </authorList>
    </citation>
    <scope>NUCLEOTIDE SEQUENCE [LARGE SCALE GENOMIC DNA]</scope>
    <source>
        <strain evidence="17 18">Dm28c</strain>
    </source>
</reference>
<keyword evidence="5" id="KW-0752">Steroid biosynthesis</keyword>
<dbReference type="VEuPathDB" id="TriTrypDB:TcCLB.506743.200"/>
<comment type="caution">
    <text evidence="17">The sequence shown here is derived from an EMBL/GenBank/DDBJ whole genome shotgun (WGS) entry which is preliminary data.</text>
</comment>
<keyword evidence="7" id="KW-0756">Sterol biosynthesis</keyword>
<keyword evidence="9 13" id="KW-0472">Membrane</keyword>
<keyword evidence="12 17" id="KW-0413">Isomerase</keyword>
<evidence type="ECO:0000256" key="2">
    <source>
        <dbReference type="ARBA" id="ARBA00008337"/>
    </source>
</evidence>
<gene>
    <name evidence="17" type="ORF">C4B63_35g168</name>
</gene>
<evidence type="ECO:0000256" key="1">
    <source>
        <dbReference type="ARBA" id="ARBA00004141"/>
    </source>
</evidence>
<keyword evidence="8" id="KW-0443">Lipid metabolism</keyword>
<evidence type="ECO:0000256" key="6">
    <source>
        <dbReference type="ARBA" id="ARBA00022989"/>
    </source>
</evidence>
<evidence type="ECO:0000256" key="8">
    <source>
        <dbReference type="ARBA" id="ARBA00023098"/>
    </source>
</evidence>
<sequence length="290" mass="33388">MPVGLKSERNYNNNYYFIHLPADVMFLEVFVDPFVYFCVSCIFVPILVDREHLTYADVIGYLTEPAMLFAAALLFIAVAEAKIARWRYRSPPLSTFYERMRARWYLLNGVVIHIFMDGLVGVFKASTLLARNYEKFDKRYGAALGNFEGSAVHVVSLMELFVKGPLCILLYRAYQTHSRHRDALEFFSCVTQAYGTVVYIGEEIISGMPHLDVDYNLEFTTHYLLYFWFAIVFGCLCYLFVPCWWGWQAYKRLVAASSHPARKGMSARAVHPPPPPPSFSFSPLKLKKTK</sequence>
<protein>
    <submittedName>
        <fullName evidence="17">Putative 3-Beta-hydroxysteroid-delta(8), delta(7)-isomerase</fullName>
    </submittedName>
</protein>
<keyword evidence="6 13" id="KW-1133">Transmembrane helix</keyword>
<dbReference type="GO" id="GO:0000247">
    <property type="term" value="F:C-8 sterol isomerase activity"/>
    <property type="evidence" value="ECO:0007669"/>
    <property type="project" value="TreeGrafter"/>
</dbReference>
<evidence type="ECO:0000256" key="15">
    <source>
        <dbReference type="SAM" id="Phobius"/>
    </source>
</evidence>